<dbReference type="Pfam" id="PF01381">
    <property type="entry name" value="HTH_3"/>
    <property type="match status" value="1"/>
</dbReference>
<accession>A0ABR9INE5</accession>
<dbReference type="EMBL" id="JADBEC010000001">
    <property type="protein sequence ID" value="MBE1504703.1"/>
    <property type="molecule type" value="Genomic_DNA"/>
</dbReference>
<evidence type="ECO:0000256" key="1">
    <source>
        <dbReference type="ARBA" id="ARBA00023125"/>
    </source>
</evidence>
<dbReference type="InterPro" id="IPR001387">
    <property type="entry name" value="Cro/C1-type_HTH"/>
</dbReference>
<dbReference type="SMART" id="SM00530">
    <property type="entry name" value="HTH_XRE"/>
    <property type="match status" value="1"/>
</dbReference>
<proteinExistence type="predicted"/>
<keyword evidence="1" id="KW-0238">DNA-binding</keyword>
<dbReference type="SUPFAM" id="SSF47413">
    <property type="entry name" value="lambda repressor-like DNA-binding domains"/>
    <property type="match status" value="1"/>
</dbReference>
<feature type="domain" description="HTH cro/C1-type" evidence="2">
    <location>
        <begin position="8"/>
        <end position="66"/>
    </location>
</feature>
<evidence type="ECO:0000259" key="2">
    <source>
        <dbReference type="PROSITE" id="PS50943"/>
    </source>
</evidence>
<dbReference type="Gene3D" id="1.10.260.40">
    <property type="entry name" value="lambda repressor-like DNA-binding domains"/>
    <property type="match status" value="1"/>
</dbReference>
<reference evidence="3 4" key="1">
    <citation type="submission" date="2020-10" db="EMBL/GenBank/DDBJ databases">
        <title>Sequencing the genomes of 1000 actinobacteria strains.</title>
        <authorList>
            <person name="Klenk H.-P."/>
        </authorList>
    </citation>
    <scope>NUCLEOTIDE SEQUENCE [LARGE SCALE GENOMIC DNA]</scope>
    <source>
        <strain evidence="3 4">DSM 7307</strain>
    </source>
</reference>
<protein>
    <submittedName>
        <fullName evidence="3">Transcriptional regulator with XRE-family HTH domain</fullName>
    </submittedName>
</protein>
<dbReference type="Proteomes" id="UP000620262">
    <property type="component" value="Unassembled WGS sequence"/>
</dbReference>
<evidence type="ECO:0000313" key="3">
    <source>
        <dbReference type="EMBL" id="MBE1504703.1"/>
    </source>
</evidence>
<comment type="caution">
    <text evidence="3">The sequence shown here is derived from an EMBL/GenBank/DDBJ whole genome shotgun (WGS) entry which is preliminary data.</text>
</comment>
<keyword evidence="4" id="KW-1185">Reference proteome</keyword>
<gene>
    <name evidence="3" type="ORF">H4W29_001884</name>
</gene>
<dbReference type="CDD" id="cd00093">
    <property type="entry name" value="HTH_XRE"/>
    <property type="match status" value="1"/>
</dbReference>
<sequence length="125" mass="13606">MTPFAEAVRKLRARKGVTQKQMAAALNVSPAYLSALEHGKRGVPSFDLLQRIAGYFNIIWDEAEELFLVASSSDPRVVVDTSGLPPEYTEFANRLAKRIRSLDSGDIARLSALLENGGKVDGKAS</sequence>
<name>A0ABR9INE5_RHIVS</name>
<evidence type="ECO:0000313" key="4">
    <source>
        <dbReference type="Proteomes" id="UP000620262"/>
    </source>
</evidence>
<dbReference type="PROSITE" id="PS50943">
    <property type="entry name" value="HTH_CROC1"/>
    <property type="match status" value="1"/>
</dbReference>
<dbReference type="PANTHER" id="PTHR46558:SF4">
    <property type="entry name" value="DNA-BIDING PHAGE PROTEIN"/>
    <property type="match status" value="1"/>
</dbReference>
<dbReference type="InterPro" id="IPR010982">
    <property type="entry name" value="Lambda_DNA-bd_dom_sf"/>
</dbReference>
<dbReference type="RefSeq" id="WP_192728694.1">
    <property type="nucleotide sequence ID" value="NZ_BAAAVL010000016.1"/>
</dbReference>
<dbReference type="PANTHER" id="PTHR46558">
    <property type="entry name" value="TRACRIPTIONAL REGULATORY PROTEIN-RELATED-RELATED"/>
    <property type="match status" value="1"/>
</dbReference>
<organism evidence="3 4">
    <name type="scientific">Rhizobium viscosum</name>
    <name type="common">Arthrobacter viscosus</name>
    <dbReference type="NCBI Taxonomy" id="1673"/>
    <lineage>
        <taxon>Bacteria</taxon>
        <taxon>Pseudomonadati</taxon>
        <taxon>Pseudomonadota</taxon>
        <taxon>Alphaproteobacteria</taxon>
        <taxon>Hyphomicrobiales</taxon>
        <taxon>Rhizobiaceae</taxon>
        <taxon>Rhizobium/Agrobacterium group</taxon>
        <taxon>Rhizobium</taxon>
    </lineage>
</organism>